<proteinExistence type="predicted"/>
<reference evidence="1" key="1">
    <citation type="journal article" date="2014" name="Front. Microbiol.">
        <title>High frequency of phylogenetically diverse reductive dehalogenase-homologous genes in deep subseafloor sedimentary metagenomes.</title>
        <authorList>
            <person name="Kawai M."/>
            <person name="Futagami T."/>
            <person name="Toyoda A."/>
            <person name="Takaki Y."/>
            <person name="Nishi S."/>
            <person name="Hori S."/>
            <person name="Arai W."/>
            <person name="Tsubouchi T."/>
            <person name="Morono Y."/>
            <person name="Uchiyama I."/>
            <person name="Ito T."/>
            <person name="Fujiyama A."/>
            <person name="Inagaki F."/>
            <person name="Takami H."/>
        </authorList>
    </citation>
    <scope>NUCLEOTIDE SEQUENCE</scope>
    <source>
        <strain evidence="1">Expedition CK06-06</strain>
    </source>
</reference>
<dbReference type="AlphaFoldDB" id="X1AX74"/>
<dbReference type="EMBL" id="BART01018672">
    <property type="protein sequence ID" value="GAG76758.1"/>
    <property type="molecule type" value="Genomic_DNA"/>
</dbReference>
<name>X1AX74_9ZZZZ</name>
<comment type="caution">
    <text evidence="1">The sequence shown here is derived from an EMBL/GenBank/DDBJ whole genome shotgun (WGS) entry which is preliminary data.</text>
</comment>
<sequence length="55" mass="6601">LQKKERKNKPINLRIKSSDSIWLRKNNVSPQRLFDQALEDLKKSNPKKKQKNKKN</sequence>
<organism evidence="1">
    <name type="scientific">marine sediment metagenome</name>
    <dbReference type="NCBI Taxonomy" id="412755"/>
    <lineage>
        <taxon>unclassified sequences</taxon>
        <taxon>metagenomes</taxon>
        <taxon>ecological metagenomes</taxon>
    </lineage>
</organism>
<evidence type="ECO:0000313" key="1">
    <source>
        <dbReference type="EMBL" id="GAG76758.1"/>
    </source>
</evidence>
<feature type="non-terminal residue" evidence="1">
    <location>
        <position position="1"/>
    </location>
</feature>
<gene>
    <name evidence="1" type="ORF">S01H4_35175</name>
</gene>
<accession>X1AX74</accession>
<protein>
    <submittedName>
        <fullName evidence="1">Uncharacterized protein</fullName>
    </submittedName>
</protein>